<name>A0ABV7XTV9_9FLAO</name>
<keyword evidence="5 11" id="KW-0028">Amino-acid biosynthesis</keyword>
<evidence type="ECO:0000256" key="2">
    <source>
        <dbReference type="ARBA" id="ARBA00009667"/>
    </source>
</evidence>
<dbReference type="RefSeq" id="WP_290296164.1">
    <property type="nucleotide sequence ID" value="NZ_JAUFQR010000001.1"/>
</dbReference>
<evidence type="ECO:0000256" key="1">
    <source>
        <dbReference type="ARBA" id="ARBA00005091"/>
    </source>
</evidence>
<comment type="subunit">
    <text evidence="3">Heterodimer of HisH and HisF.</text>
</comment>
<dbReference type="PANTHER" id="PTHR21235:SF2">
    <property type="entry name" value="IMIDAZOLE GLYCEROL PHOSPHATE SYNTHASE HISHF"/>
    <property type="match status" value="1"/>
</dbReference>
<evidence type="ECO:0000256" key="9">
    <source>
        <dbReference type="ARBA" id="ARBA00030264"/>
    </source>
</evidence>
<evidence type="ECO:0000256" key="4">
    <source>
        <dbReference type="ARBA" id="ARBA00012809"/>
    </source>
</evidence>
<keyword evidence="13" id="KW-1185">Reference proteome</keyword>
<dbReference type="InterPro" id="IPR013785">
    <property type="entry name" value="Aldolase_TIM"/>
</dbReference>
<comment type="similarity">
    <text evidence="2 11">Belongs to the HisA/HisF family.</text>
</comment>
<evidence type="ECO:0000313" key="13">
    <source>
        <dbReference type="Proteomes" id="UP001595735"/>
    </source>
</evidence>
<evidence type="ECO:0000256" key="11">
    <source>
        <dbReference type="RuleBase" id="RU003657"/>
    </source>
</evidence>
<comment type="caution">
    <text evidence="12">The sequence shown here is derived from an EMBL/GenBank/DDBJ whole genome shotgun (WGS) entry which is preliminary data.</text>
</comment>
<evidence type="ECO:0000256" key="7">
    <source>
        <dbReference type="ARBA" id="ARBA00023239"/>
    </source>
</evidence>
<evidence type="ECO:0000256" key="5">
    <source>
        <dbReference type="ARBA" id="ARBA00022605"/>
    </source>
</evidence>
<accession>A0ABV7XTV9</accession>
<dbReference type="Pfam" id="PF00977">
    <property type="entry name" value="His_biosynth"/>
    <property type="match status" value="1"/>
</dbReference>
<comment type="function">
    <text evidence="8">IGPS catalyzes the conversion of PRFAR and glutamine to IGP, AICAR and glutamate. The HisF subunit catalyzes the cyclization activity that produces IGP and AICAR from PRFAR using the ammonia provided by the HisH subunit.</text>
</comment>
<organism evidence="12 13">
    <name type="scientific">Chryseobacterium tructae</name>
    <dbReference type="NCBI Taxonomy" id="1037380"/>
    <lineage>
        <taxon>Bacteria</taxon>
        <taxon>Pseudomonadati</taxon>
        <taxon>Bacteroidota</taxon>
        <taxon>Flavobacteriia</taxon>
        <taxon>Flavobacteriales</taxon>
        <taxon>Weeksellaceae</taxon>
        <taxon>Chryseobacterium group</taxon>
        <taxon>Chryseobacterium</taxon>
    </lineage>
</organism>
<comment type="pathway">
    <text evidence="1">Amino-acid biosynthesis; L-histidine biosynthesis; L-histidine from 5-phospho-alpha-D-ribose 1-diphosphate: step 5/9.</text>
</comment>
<dbReference type="SUPFAM" id="SSF51366">
    <property type="entry name" value="Ribulose-phoshate binding barrel"/>
    <property type="match status" value="1"/>
</dbReference>
<evidence type="ECO:0000256" key="6">
    <source>
        <dbReference type="ARBA" id="ARBA00023102"/>
    </source>
</evidence>
<evidence type="ECO:0000256" key="3">
    <source>
        <dbReference type="ARBA" id="ARBA00011152"/>
    </source>
</evidence>
<protein>
    <recommendedName>
        <fullName evidence="4">imidazole glycerol-phosphate synthase</fullName>
        <ecNumber evidence="4">4.3.2.10</ecNumber>
    </recommendedName>
    <alternativeName>
        <fullName evidence="9">IGP synthase cyclase subunit</fullName>
    </alternativeName>
</protein>
<gene>
    <name evidence="12" type="ORF">ACFONJ_08440</name>
</gene>
<dbReference type="Gene3D" id="3.20.20.70">
    <property type="entry name" value="Aldolase class I"/>
    <property type="match status" value="1"/>
</dbReference>
<dbReference type="Proteomes" id="UP001595735">
    <property type="component" value="Unassembled WGS sequence"/>
</dbReference>
<dbReference type="EC" id="4.3.2.10" evidence="4"/>
<keyword evidence="7" id="KW-0456">Lyase</keyword>
<dbReference type="PANTHER" id="PTHR21235">
    <property type="entry name" value="IMIDAZOLE GLYCEROL PHOSPHATE SYNTHASE SUBUNIT HISF/H IGP SYNTHASE SUBUNIT HISF/H"/>
    <property type="match status" value="1"/>
</dbReference>
<dbReference type="InterPro" id="IPR004651">
    <property type="entry name" value="HisF"/>
</dbReference>
<proteinExistence type="inferred from homology"/>
<dbReference type="EMBL" id="JBHRYO010000002">
    <property type="protein sequence ID" value="MFC3755989.1"/>
    <property type="molecule type" value="Genomic_DNA"/>
</dbReference>
<comment type="catalytic activity">
    <reaction evidence="10">
        <text>5-[(5-phospho-1-deoxy-D-ribulos-1-ylimino)methylamino]-1-(5-phospho-beta-D-ribosyl)imidazole-4-carboxamide + L-glutamine = D-erythro-1-(imidazol-4-yl)glycerol 3-phosphate + 5-amino-1-(5-phospho-beta-D-ribosyl)imidazole-4-carboxamide + L-glutamate + H(+)</text>
        <dbReference type="Rhea" id="RHEA:24793"/>
        <dbReference type="ChEBI" id="CHEBI:15378"/>
        <dbReference type="ChEBI" id="CHEBI:29985"/>
        <dbReference type="ChEBI" id="CHEBI:58278"/>
        <dbReference type="ChEBI" id="CHEBI:58359"/>
        <dbReference type="ChEBI" id="CHEBI:58475"/>
        <dbReference type="ChEBI" id="CHEBI:58525"/>
        <dbReference type="EC" id="4.3.2.10"/>
    </reaction>
</comment>
<dbReference type="InterPro" id="IPR006062">
    <property type="entry name" value="His_biosynth"/>
</dbReference>
<evidence type="ECO:0000256" key="10">
    <source>
        <dbReference type="ARBA" id="ARBA00047838"/>
    </source>
</evidence>
<keyword evidence="6 11" id="KW-0368">Histidine biosynthesis</keyword>
<dbReference type="InterPro" id="IPR050064">
    <property type="entry name" value="IGPS_HisA/HisF"/>
</dbReference>
<evidence type="ECO:0000313" key="12">
    <source>
        <dbReference type="EMBL" id="MFC3755989.1"/>
    </source>
</evidence>
<dbReference type="NCBIfam" id="NF038364">
    <property type="entry name" value="AglZ_HisF2_fam"/>
    <property type="match status" value="1"/>
</dbReference>
<dbReference type="CDD" id="cd04731">
    <property type="entry name" value="HisF"/>
    <property type="match status" value="1"/>
</dbReference>
<evidence type="ECO:0000256" key="8">
    <source>
        <dbReference type="ARBA" id="ARBA00025475"/>
    </source>
</evidence>
<reference evidence="13" key="1">
    <citation type="journal article" date="2019" name="Int. J. Syst. Evol. Microbiol.">
        <title>The Global Catalogue of Microorganisms (GCM) 10K type strain sequencing project: providing services to taxonomists for standard genome sequencing and annotation.</title>
        <authorList>
            <consortium name="The Broad Institute Genomics Platform"/>
            <consortium name="The Broad Institute Genome Sequencing Center for Infectious Disease"/>
            <person name="Wu L."/>
            <person name="Ma J."/>
        </authorList>
    </citation>
    <scope>NUCLEOTIDE SEQUENCE [LARGE SCALE GENOMIC DNA]</scope>
    <source>
        <strain evidence="13">CECT 7798</strain>
    </source>
</reference>
<sequence>MLQPRIIVSLLLQEDELIKTKKFKNPQYIGDPINTVKIFNEKKVDELSIFDIGATRNNIEPNYNLIEQIAAQSRMPVCYGGGIKNAAQAQKIFNLGIEKIALSSAIFQVPNIIETISEKVGAQSVVAVLDIKKNLWGGYDVFINNGKTQVKDNLLSILAMLEKNGVGEIVINHIDNDGTGKGYDFNLIEKVSKQISKPLTVLGGAGSLEDIKQLFKHFGIIGAAAGSLFVFKGRYNAVLINYPDAETKNTLYNIDYAN</sequence>
<dbReference type="InterPro" id="IPR011060">
    <property type="entry name" value="RibuloseP-bd_barrel"/>
</dbReference>